<comment type="caution">
    <text evidence="2">The sequence shown here is derived from an EMBL/GenBank/DDBJ whole genome shotgun (WGS) entry which is preliminary data.</text>
</comment>
<dbReference type="Pfam" id="PF13963">
    <property type="entry name" value="Transpos_assoc"/>
    <property type="match status" value="1"/>
</dbReference>
<gene>
    <name evidence="2" type="ORF">CQW23_29001</name>
</gene>
<keyword evidence="3" id="KW-1185">Reference proteome</keyword>
<dbReference type="AlphaFoldDB" id="A0A2G2VI61"/>
<organism evidence="2 3">
    <name type="scientific">Capsicum baccatum</name>
    <name type="common">Peruvian pepper</name>
    <dbReference type="NCBI Taxonomy" id="33114"/>
    <lineage>
        <taxon>Eukaryota</taxon>
        <taxon>Viridiplantae</taxon>
        <taxon>Streptophyta</taxon>
        <taxon>Embryophyta</taxon>
        <taxon>Tracheophyta</taxon>
        <taxon>Spermatophyta</taxon>
        <taxon>Magnoliopsida</taxon>
        <taxon>eudicotyledons</taxon>
        <taxon>Gunneridae</taxon>
        <taxon>Pentapetalae</taxon>
        <taxon>asterids</taxon>
        <taxon>lamiids</taxon>
        <taxon>Solanales</taxon>
        <taxon>Solanaceae</taxon>
        <taxon>Solanoideae</taxon>
        <taxon>Capsiceae</taxon>
        <taxon>Capsicum</taxon>
    </lineage>
</organism>
<reference evidence="3" key="2">
    <citation type="journal article" date="2017" name="J. Anim. Genet.">
        <title>Multiple reference genome sequences of hot pepper reveal the massive evolution of plant disease resistance genes by retroduplication.</title>
        <authorList>
            <person name="Kim S."/>
            <person name="Park J."/>
            <person name="Yeom S.-I."/>
            <person name="Kim Y.-M."/>
            <person name="Seo E."/>
            <person name="Kim K.-T."/>
            <person name="Kim M.-S."/>
            <person name="Lee J.M."/>
            <person name="Cheong K."/>
            <person name="Shin H.-S."/>
            <person name="Kim S.-B."/>
            <person name="Han K."/>
            <person name="Lee J."/>
            <person name="Park M."/>
            <person name="Lee H.-A."/>
            <person name="Lee H.-Y."/>
            <person name="Lee Y."/>
            <person name="Oh S."/>
            <person name="Lee J.H."/>
            <person name="Choi E."/>
            <person name="Choi E."/>
            <person name="Lee S.E."/>
            <person name="Jeon J."/>
            <person name="Kim H."/>
            <person name="Choi G."/>
            <person name="Song H."/>
            <person name="Lee J."/>
            <person name="Lee S.-C."/>
            <person name="Kwon J.-K."/>
            <person name="Lee H.-Y."/>
            <person name="Koo N."/>
            <person name="Hong Y."/>
            <person name="Kim R.W."/>
            <person name="Kang W.-H."/>
            <person name="Huh J.H."/>
            <person name="Kang B.-C."/>
            <person name="Yang T.-J."/>
            <person name="Lee Y.-H."/>
            <person name="Bennetzen J.L."/>
            <person name="Choi D."/>
        </authorList>
    </citation>
    <scope>NUCLEOTIDE SEQUENCE [LARGE SCALE GENOMIC DNA]</scope>
    <source>
        <strain evidence="3">cv. PBC81</strain>
    </source>
</reference>
<reference evidence="2 3" key="1">
    <citation type="journal article" date="2017" name="Genome Biol.">
        <title>New reference genome sequences of hot pepper reveal the massive evolution of plant disease-resistance genes by retroduplication.</title>
        <authorList>
            <person name="Kim S."/>
            <person name="Park J."/>
            <person name="Yeom S.I."/>
            <person name="Kim Y.M."/>
            <person name="Seo E."/>
            <person name="Kim K.T."/>
            <person name="Kim M.S."/>
            <person name="Lee J.M."/>
            <person name="Cheong K."/>
            <person name="Shin H.S."/>
            <person name="Kim S.B."/>
            <person name="Han K."/>
            <person name="Lee J."/>
            <person name="Park M."/>
            <person name="Lee H.A."/>
            <person name="Lee H.Y."/>
            <person name="Lee Y."/>
            <person name="Oh S."/>
            <person name="Lee J.H."/>
            <person name="Choi E."/>
            <person name="Choi E."/>
            <person name="Lee S.E."/>
            <person name="Jeon J."/>
            <person name="Kim H."/>
            <person name="Choi G."/>
            <person name="Song H."/>
            <person name="Lee J."/>
            <person name="Lee S.C."/>
            <person name="Kwon J.K."/>
            <person name="Lee H.Y."/>
            <person name="Koo N."/>
            <person name="Hong Y."/>
            <person name="Kim R.W."/>
            <person name="Kang W.H."/>
            <person name="Huh J.H."/>
            <person name="Kang B.C."/>
            <person name="Yang T.J."/>
            <person name="Lee Y.H."/>
            <person name="Bennetzen J.L."/>
            <person name="Choi D."/>
        </authorList>
    </citation>
    <scope>NUCLEOTIDE SEQUENCE [LARGE SCALE GENOMIC DNA]</scope>
    <source>
        <strain evidence="3">cv. PBC81</strain>
    </source>
</reference>
<protein>
    <recommendedName>
        <fullName evidence="1">Transposase-associated domain-containing protein</fullName>
    </recommendedName>
</protein>
<evidence type="ECO:0000313" key="2">
    <source>
        <dbReference type="EMBL" id="PHT32664.1"/>
    </source>
</evidence>
<evidence type="ECO:0000313" key="3">
    <source>
        <dbReference type="Proteomes" id="UP000224567"/>
    </source>
</evidence>
<dbReference type="InterPro" id="IPR029480">
    <property type="entry name" value="Transpos_assoc"/>
</dbReference>
<name>A0A2G2VI61_CAPBA</name>
<dbReference type="EMBL" id="MLFT02000012">
    <property type="protein sequence ID" value="PHT32664.1"/>
    <property type="molecule type" value="Genomic_DNA"/>
</dbReference>
<sequence>MKNEDRTWMYNRLYSNRAGLREEYKARVARFIAKAMTLDDFLTEGTIRCPCWNCKYCKLLSPEAVTLHLYKKGFMLNYTVWIAHGESSTANNFAFQNYVKSPIRENNVESSQYKEMVRDGFGTHSGAQNEPNDEAKHFYEKLKEASHPLYEGSVHSKLSVAIQLPSIKSNYSISQEGMNSTLDL</sequence>
<evidence type="ECO:0000259" key="1">
    <source>
        <dbReference type="Pfam" id="PF13963"/>
    </source>
</evidence>
<dbReference type="OrthoDB" id="1430375at2759"/>
<dbReference type="STRING" id="33114.A0A2G2VI61"/>
<proteinExistence type="predicted"/>
<dbReference type="Proteomes" id="UP000224567">
    <property type="component" value="Unassembled WGS sequence"/>
</dbReference>
<feature type="domain" description="Transposase-associated" evidence="1">
    <location>
        <begin position="6"/>
        <end position="86"/>
    </location>
</feature>
<accession>A0A2G2VI61</accession>